<dbReference type="EMBL" id="NSDM01000009">
    <property type="protein sequence ID" value="MDQ2586411.1"/>
    <property type="molecule type" value="Genomic_DNA"/>
</dbReference>
<dbReference type="InterPro" id="IPR002328">
    <property type="entry name" value="ADH_Zn_CS"/>
</dbReference>
<dbReference type="InterPro" id="IPR036291">
    <property type="entry name" value="NAD(P)-bd_dom_sf"/>
</dbReference>
<dbReference type="InterPro" id="IPR050129">
    <property type="entry name" value="Zn_alcohol_dh"/>
</dbReference>
<dbReference type="Gene3D" id="3.90.180.10">
    <property type="entry name" value="Medium-chain alcohol dehydrogenases, catalytic domain"/>
    <property type="match status" value="1"/>
</dbReference>
<dbReference type="CDD" id="cd08235">
    <property type="entry name" value="iditol_2_DH_like"/>
    <property type="match status" value="1"/>
</dbReference>
<sequence>MKVARFYAPGDIRIEDMPEPTAGPGELKLRVRNTSTCGTDLKIFRHGHHHIDPPRVIGHEIAGEVVEVGSEVNGWAAGDRVQVIAAIPCGECPECLRGWMTICPNQLSMGYHFEGGFAEYMIVPANVLKVDGVNRIPDGVSYAEASVAEPLACVLNGQELARVGDGDTVVVVGAGPIGCLHVRLARARGAENVYLVELNRGRLDMAAELVKPEAAICAAEVDPIQAVLDLTGGRGADVVITASAAGKTQEDALKMVARRGRISFFGGLPKDNPIIACDSNLVHYRELTIVGANGSSPDHNKKALELIATGAVPVADLITHHLPLEKVLEAIDVVAGGTAIKVTIEPVAG</sequence>
<reference evidence="7 8" key="1">
    <citation type="submission" date="2017-06" db="EMBL/GenBank/DDBJ databases">
        <title>Cultured bacterium strain Saccharothrix yanglingensis Hhs.015.</title>
        <authorList>
            <person name="Xia Y."/>
        </authorList>
    </citation>
    <scope>NUCLEOTIDE SEQUENCE [LARGE SCALE GENOMIC DNA]</scope>
    <source>
        <strain evidence="7 8">Hhs.015</strain>
    </source>
</reference>
<evidence type="ECO:0000256" key="5">
    <source>
        <dbReference type="RuleBase" id="RU361277"/>
    </source>
</evidence>
<keyword evidence="2 5" id="KW-0479">Metal-binding</keyword>
<organism evidence="7 8">
    <name type="scientific">Saccharothrix yanglingensis</name>
    <dbReference type="NCBI Taxonomy" id="659496"/>
    <lineage>
        <taxon>Bacteria</taxon>
        <taxon>Bacillati</taxon>
        <taxon>Actinomycetota</taxon>
        <taxon>Actinomycetes</taxon>
        <taxon>Pseudonocardiales</taxon>
        <taxon>Pseudonocardiaceae</taxon>
        <taxon>Saccharothrix</taxon>
    </lineage>
</organism>
<comment type="similarity">
    <text evidence="5">Belongs to the zinc-containing alcohol dehydrogenase family.</text>
</comment>
<evidence type="ECO:0000259" key="6">
    <source>
        <dbReference type="SMART" id="SM00829"/>
    </source>
</evidence>
<evidence type="ECO:0000256" key="3">
    <source>
        <dbReference type="ARBA" id="ARBA00022833"/>
    </source>
</evidence>
<dbReference type="Pfam" id="PF00107">
    <property type="entry name" value="ADH_zinc_N"/>
    <property type="match status" value="1"/>
</dbReference>
<evidence type="ECO:0000256" key="1">
    <source>
        <dbReference type="ARBA" id="ARBA00001947"/>
    </source>
</evidence>
<comment type="caution">
    <text evidence="7">The sequence shown here is derived from an EMBL/GenBank/DDBJ whole genome shotgun (WGS) entry which is preliminary data.</text>
</comment>
<evidence type="ECO:0000256" key="4">
    <source>
        <dbReference type="ARBA" id="ARBA00023002"/>
    </source>
</evidence>
<dbReference type="InterPro" id="IPR013149">
    <property type="entry name" value="ADH-like_C"/>
</dbReference>
<dbReference type="Gene3D" id="3.40.50.720">
    <property type="entry name" value="NAD(P)-binding Rossmann-like Domain"/>
    <property type="match status" value="1"/>
</dbReference>
<protein>
    <submittedName>
        <fullName evidence="7">Alcohol dehydrogenase</fullName>
    </submittedName>
</protein>
<dbReference type="SMART" id="SM00829">
    <property type="entry name" value="PKS_ER"/>
    <property type="match status" value="1"/>
</dbReference>
<name>A0ABU0X2Q5_9PSEU</name>
<keyword evidence="8" id="KW-1185">Reference proteome</keyword>
<comment type="cofactor">
    <cofactor evidence="1 5">
        <name>Zn(2+)</name>
        <dbReference type="ChEBI" id="CHEBI:29105"/>
    </cofactor>
</comment>
<dbReference type="InterPro" id="IPR013154">
    <property type="entry name" value="ADH-like_N"/>
</dbReference>
<proteinExistence type="inferred from homology"/>
<dbReference type="Proteomes" id="UP001225605">
    <property type="component" value="Unassembled WGS sequence"/>
</dbReference>
<dbReference type="PROSITE" id="PS00059">
    <property type="entry name" value="ADH_ZINC"/>
    <property type="match status" value="1"/>
</dbReference>
<evidence type="ECO:0000256" key="2">
    <source>
        <dbReference type="ARBA" id="ARBA00022723"/>
    </source>
</evidence>
<dbReference type="SUPFAM" id="SSF50129">
    <property type="entry name" value="GroES-like"/>
    <property type="match status" value="1"/>
</dbReference>
<dbReference type="PANTHER" id="PTHR43401:SF2">
    <property type="entry name" value="L-THREONINE 3-DEHYDROGENASE"/>
    <property type="match status" value="1"/>
</dbReference>
<keyword evidence="4" id="KW-0560">Oxidoreductase</keyword>
<evidence type="ECO:0000313" key="7">
    <source>
        <dbReference type="EMBL" id="MDQ2586411.1"/>
    </source>
</evidence>
<evidence type="ECO:0000313" key="8">
    <source>
        <dbReference type="Proteomes" id="UP001225605"/>
    </source>
</evidence>
<feature type="domain" description="Enoyl reductase (ER)" evidence="6">
    <location>
        <begin position="10"/>
        <end position="344"/>
    </location>
</feature>
<dbReference type="InterPro" id="IPR011032">
    <property type="entry name" value="GroES-like_sf"/>
</dbReference>
<gene>
    <name evidence="7" type="ORF">CKY47_20930</name>
</gene>
<keyword evidence="3 5" id="KW-0862">Zinc</keyword>
<dbReference type="PANTHER" id="PTHR43401">
    <property type="entry name" value="L-THREONINE 3-DEHYDROGENASE"/>
    <property type="match status" value="1"/>
</dbReference>
<accession>A0ABU0X2Q5</accession>
<dbReference type="SUPFAM" id="SSF51735">
    <property type="entry name" value="NAD(P)-binding Rossmann-fold domains"/>
    <property type="match status" value="1"/>
</dbReference>
<dbReference type="RefSeq" id="WP_306747661.1">
    <property type="nucleotide sequence ID" value="NZ_NSDM01000009.1"/>
</dbReference>
<dbReference type="Pfam" id="PF08240">
    <property type="entry name" value="ADH_N"/>
    <property type="match status" value="1"/>
</dbReference>
<dbReference type="InterPro" id="IPR020843">
    <property type="entry name" value="ER"/>
</dbReference>